<dbReference type="Proteomes" id="UP000024329">
    <property type="component" value="Unassembled WGS sequence"/>
</dbReference>
<dbReference type="PATRIC" id="fig|158500.4.peg.4990"/>
<dbReference type="RefSeq" id="WP_036529612.1">
    <property type="nucleotide sequence ID" value="NZ_JFYZ01000046.1"/>
</dbReference>
<dbReference type="AlphaFoldDB" id="A0A031JI77"/>
<dbReference type="EMBL" id="JFYZ01000046">
    <property type="protein sequence ID" value="EZP73804.1"/>
    <property type="molecule type" value="Genomic_DNA"/>
</dbReference>
<evidence type="ECO:0000313" key="1">
    <source>
        <dbReference type="EMBL" id="EZP73804.1"/>
    </source>
</evidence>
<gene>
    <name evidence="1" type="ORF">BV97_04910</name>
</gene>
<reference evidence="1 2" key="1">
    <citation type="submission" date="2014-03" db="EMBL/GenBank/DDBJ databases">
        <title>Whole genome sequence of Novosphingobium resinovorum KF1.</title>
        <authorList>
            <person name="Gan H.M."/>
            <person name="Gan H.Y."/>
            <person name="Chew T.H."/>
            <person name="Savka M.A."/>
        </authorList>
    </citation>
    <scope>NUCLEOTIDE SEQUENCE [LARGE SCALE GENOMIC DNA]</scope>
    <source>
        <strain evidence="1 2">KF1</strain>
    </source>
</reference>
<evidence type="ECO:0000313" key="2">
    <source>
        <dbReference type="Proteomes" id="UP000024329"/>
    </source>
</evidence>
<name>A0A031JI77_9SPHN</name>
<comment type="caution">
    <text evidence="1">The sequence shown here is derived from an EMBL/GenBank/DDBJ whole genome shotgun (WGS) entry which is preliminary data.</text>
</comment>
<proteinExistence type="predicted"/>
<organism evidence="1 2">
    <name type="scientific">Novosphingobium resinovorum</name>
    <dbReference type="NCBI Taxonomy" id="158500"/>
    <lineage>
        <taxon>Bacteria</taxon>
        <taxon>Pseudomonadati</taxon>
        <taxon>Pseudomonadota</taxon>
        <taxon>Alphaproteobacteria</taxon>
        <taxon>Sphingomonadales</taxon>
        <taxon>Sphingomonadaceae</taxon>
        <taxon>Novosphingobium</taxon>
    </lineage>
</organism>
<sequence length="172" mass="19274">MYDHLSELAQRLGRHMAENSPTGLRTHFGDELLEAFPNENRKTLGGALAELEADGLVTLSRVLGPHLPRVRTTVELFVASDAAITGHDPVDDSVVLARLLLEKPELGGNAQKLEEASGWERRRFNPAIALLIPHVHDGRVRKSLQNDYPTMGIILADEDLVEFRRYVQRHTR</sequence>
<accession>A0A031JI77</accession>
<protein>
    <submittedName>
        <fullName evidence="1">Uncharacterized protein</fullName>
    </submittedName>
</protein>
<dbReference type="eggNOG" id="ENOG5032EYC">
    <property type="taxonomic scope" value="Bacteria"/>
</dbReference>